<proteinExistence type="predicted"/>
<accession>A0ABQ9UDC1</accession>
<reference evidence="1 2" key="1">
    <citation type="submission" date="2023-05" db="EMBL/GenBank/DDBJ databases">
        <title>B98-5 Cell Line De Novo Hybrid Assembly: An Optical Mapping Approach.</title>
        <authorList>
            <person name="Kananen K."/>
            <person name="Auerbach J.A."/>
            <person name="Kautto E."/>
            <person name="Blachly J.S."/>
        </authorList>
    </citation>
    <scope>NUCLEOTIDE SEQUENCE [LARGE SCALE GENOMIC DNA]</scope>
    <source>
        <strain evidence="1">B95-8</strain>
        <tissue evidence="1">Cell line</tissue>
    </source>
</reference>
<dbReference type="EMBL" id="JASSZA010000013">
    <property type="protein sequence ID" value="KAK2095073.1"/>
    <property type="molecule type" value="Genomic_DNA"/>
</dbReference>
<name>A0ABQ9UDC1_SAGOE</name>
<evidence type="ECO:0000313" key="2">
    <source>
        <dbReference type="Proteomes" id="UP001266305"/>
    </source>
</evidence>
<protein>
    <submittedName>
        <fullName evidence="1">Uncharacterized protein</fullName>
    </submittedName>
</protein>
<organism evidence="1 2">
    <name type="scientific">Saguinus oedipus</name>
    <name type="common">Cotton-top tamarin</name>
    <name type="synonym">Oedipomidas oedipus</name>
    <dbReference type="NCBI Taxonomy" id="9490"/>
    <lineage>
        <taxon>Eukaryota</taxon>
        <taxon>Metazoa</taxon>
        <taxon>Chordata</taxon>
        <taxon>Craniata</taxon>
        <taxon>Vertebrata</taxon>
        <taxon>Euteleostomi</taxon>
        <taxon>Mammalia</taxon>
        <taxon>Eutheria</taxon>
        <taxon>Euarchontoglires</taxon>
        <taxon>Primates</taxon>
        <taxon>Haplorrhini</taxon>
        <taxon>Platyrrhini</taxon>
        <taxon>Cebidae</taxon>
        <taxon>Callitrichinae</taxon>
        <taxon>Saguinus</taxon>
    </lineage>
</organism>
<dbReference type="Proteomes" id="UP001266305">
    <property type="component" value="Unassembled WGS sequence"/>
</dbReference>
<keyword evidence="2" id="KW-1185">Reference proteome</keyword>
<sequence>MHYMMLSVKEAAVAATPAWIPTATADTCLTTENRFQVAFGQEPDPTLSLEEYFSVGTMYAGVGGRRRGQEHNSVLVGDTASGGMSIKAVPMQQL</sequence>
<comment type="caution">
    <text evidence="1">The sequence shown here is derived from an EMBL/GenBank/DDBJ whole genome shotgun (WGS) entry which is preliminary data.</text>
</comment>
<evidence type="ECO:0000313" key="1">
    <source>
        <dbReference type="EMBL" id="KAK2095073.1"/>
    </source>
</evidence>
<gene>
    <name evidence="1" type="ORF">P7K49_026489</name>
</gene>